<dbReference type="Pfam" id="PF12566">
    <property type="entry name" value="DUF3748"/>
    <property type="match status" value="1"/>
</dbReference>
<keyword evidence="3" id="KW-1185">Reference proteome</keyword>
<dbReference type="InterPro" id="IPR011042">
    <property type="entry name" value="6-blade_b-propeller_TolB-like"/>
</dbReference>
<dbReference type="EMBL" id="FQYX01000010">
    <property type="protein sequence ID" value="SHJ04634.1"/>
    <property type="molecule type" value="Genomic_DNA"/>
</dbReference>
<accession>A0A1M6G3Z7</accession>
<protein>
    <recommendedName>
        <fullName evidence="4">WD40-like Beta Propeller Repeat</fullName>
    </recommendedName>
</protein>
<feature type="region of interest" description="Disordered" evidence="1">
    <location>
        <begin position="311"/>
        <end position="330"/>
    </location>
</feature>
<evidence type="ECO:0000256" key="1">
    <source>
        <dbReference type="SAM" id="MobiDB-lite"/>
    </source>
</evidence>
<evidence type="ECO:0008006" key="4">
    <source>
        <dbReference type="Google" id="ProtNLM"/>
    </source>
</evidence>
<name>A0A1M6G3Z7_9FLAO</name>
<dbReference type="SUPFAM" id="SSF82171">
    <property type="entry name" value="DPP6 N-terminal domain-like"/>
    <property type="match status" value="1"/>
</dbReference>
<dbReference type="STRING" id="558155.SAMN04487911_11018"/>
<evidence type="ECO:0000313" key="3">
    <source>
        <dbReference type="Proteomes" id="UP000184231"/>
    </source>
</evidence>
<dbReference type="InterPro" id="IPR022223">
    <property type="entry name" value="DUF3748"/>
</dbReference>
<dbReference type="Gene3D" id="2.120.10.30">
    <property type="entry name" value="TolB, C-terminal domain"/>
    <property type="match status" value="1"/>
</dbReference>
<dbReference type="Proteomes" id="UP000184231">
    <property type="component" value="Unassembled WGS sequence"/>
</dbReference>
<dbReference type="AlphaFoldDB" id="A0A1M6G3Z7"/>
<gene>
    <name evidence="2" type="ORF">SAMN04487911_11018</name>
</gene>
<organism evidence="2 3">
    <name type="scientific">Arenibacter nanhaiticus</name>
    <dbReference type="NCBI Taxonomy" id="558155"/>
    <lineage>
        <taxon>Bacteria</taxon>
        <taxon>Pseudomonadati</taxon>
        <taxon>Bacteroidota</taxon>
        <taxon>Flavobacteriia</taxon>
        <taxon>Flavobacteriales</taxon>
        <taxon>Flavobacteriaceae</taxon>
        <taxon>Arenibacter</taxon>
    </lineage>
</organism>
<reference evidence="2 3" key="1">
    <citation type="submission" date="2016-11" db="EMBL/GenBank/DDBJ databases">
        <authorList>
            <person name="Jaros S."/>
            <person name="Januszkiewicz K."/>
            <person name="Wedrychowicz H."/>
        </authorList>
    </citation>
    <scope>NUCLEOTIDE SEQUENCE [LARGE SCALE GENOMIC DNA]</scope>
    <source>
        <strain evidence="2 3">CGMCC 1.8863</strain>
    </source>
</reference>
<evidence type="ECO:0000313" key="2">
    <source>
        <dbReference type="EMBL" id="SHJ04634.1"/>
    </source>
</evidence>
<proteinExistence type="predicted"/>
<sequence length="469" mass="52733">MKKTFPFELASPKLELFLLPTPNPLFMKTLWNSSIDKDFREEHQISNDFYYHHDLDNNDNFSPNDQWLVYDTRTTEGGIGANATIEKINIETGEKVVLYHLSQNTVYGLGVGAASYAHKHNQVIFIHGLFNCNKNTPYEQWRRTGVIVKDNHPGTPIFMDARDTNHPFTAGALRGGTHRHEWSADDRWIGFTYNDAVMKKLEDQTGIHQNLRTIGVSKRHRPISPDNTKPGEQVSAEWFSVLVAQVTVNPRPGSDDISNAAGDSWIGKSGYKKPDGTRQMARGFIGTVKNNEGKDIDEVFVVNIPENIHIPGDNGPLEGTETTMPSPPQGAYQQRLTYTAATDFPGCQGIVRSAFDGSMLSFTAFDKNNIKQVFTISPLGGSPVQRTFHASHVQGSVRWHPSKYRFCYVWQNALVSVHIEKNETLMLTRPGEYPPTNLVWSHDGKKIAYNKIVAHKTSTAVKQIFIIHI</sequence>